<dbReference type="PANTHER" id="PTHR43546:SF3">
    <property type="entry name" value="UPF0173 METAL-DEPENDENT HYDROLASE MJ1163"/>
    <property type="match status" value="1"/>
</dbReference>
<organism evidence="3 4">
    <name type="scientific">Streptomyces litchfieldiae</name>
    <dbReference type="NCBI Taxonomy" id="3075543"/>
    <lineage>
        <taxon>Bacteria</taxon>
        <taxon>Bacillati</taxon>
        <taxon>Actinomycetota</taxon>
        <taxon>Actinomycetes</taxon>
        <taxon>Kitasatosporales</taxon>
        <taxon>Streptomycetaceae</taxon>
        <taxon>Streptomyces</taxon>
    </lineage>
</organism>
<dbReference type="InterPro" id="IPR036866">
    <property type="entry name" value="RibonucZ/Hydroxyglut_hydro"/>
</dbReference>
<dbReference type="SUPFAM" id="SSF56281">
    <property type="entry name" value="Metallo-hydrolase/oxidoreductase"/>
    <property type="match status" value="1"/>
</dbReference>
<name>A0ABU2MYY9_9ACTN</name>
<dbReference type="PANTHER" id="PTHR43546">
    <property type="entry name" value="UPF0173 METAL-DEPENDENT HYDROLASE MJ1163-RELATED"/>
    <property type="match status" value="1"/>
</dbReference>
<reference evidence="4" key="1">
    <citation type="submission" date="2023-07" db="EMBL/GenBank/DDBJ databases">
        <title>30 novel species of actinomycetes from the DSMZ collection.</title>
        <authorList>
            <person name="Nouioui I."/>
        </authorList>
    </citation>
    <scope>NUCLEOTIDE SEQUENCE [LARGE SCALE GENOMIC DNA]</scope>
    <source>
        <strain evidence="4">DSM 44938</strain>
    </source>
</reference>
<accession>A0ABU2MYY9</accession>
<dbReference type="InterPro" id="IPR006311">
    <property type="entry name" value="TAT_signal"/>
</dbReference>
<dbReference type="Proteomes" id="UP001183246">
    <property type="component" value="Unassembled WGS sequence"/>
</dbReference>
<dbReference type="InterPro" id="IPR050114">
    <property type="entry name" value="UPF0173_UPF0282_UlaG_hydrolase"/>
</dbReference>
<evidence type="ECO:0000313" key="4">
    <source>
        <dbReference type="Proteomes" id="UP001183246"/>
    </source>
</evidence>
<protein>
    <submittedName>
        <fullName evidence="3">MBL fold metallo-hydrolase</fullName>
    </submittedName>
</protein>
<evidence type="ECO:0000256" key="1">
    <source>
        <dbReference type="SAM" id="SignalP"/>
    </source>
</evidence>
<feature type="domain" description="Metallo-beta-lactamase" evidence="2">
    <location>
        <begin position="58"/>
        <end position="277"/>
    </location>
</feature>
<comment type="caution">
    <text evidence="3">The sequence shown here is derived from an EMBL/GenBank/DDBJ whole genome shotgun (WGS) entry which is preliminary data.</text>
</comment>
<dbReference type="InterPro" id="IPR001279">
    <property type="entry name" value="Metallo-B-lactamas"/>
</dbReference>
<dbReference type="Gene3D" id="3.60.15.10">
    <property type="entry name" value="Ribonuclease Z/Hydroxyacylglutathione hydrolase-like"/>
    <property type="match status" value="1"/>
</dbReference>
<dbReference type="CDD" id="cd06262">
    <property type="entry name" value="metallo-hydrolase-like_MBL-fold"/>
    <property type="match status" value="1"/>
</dbReference>
<feature type="chain" id="PRO_5045763857" evidence="1">
    <location>
        <begin position="23"/>
        <end position="329"/>
    </location>
</feature>
<sequence>MSGSRFGRRGFLRTVTAGTALATTGAAVTGAVPATATATTPAARPATRAGRATFRWLGTSGWRVDTGERTLLIDPFLTRFATGLFDGAFDPATELTVDTEAIAEHAGTPETILVTHAHWDHFSDVPHIAETTGARVVGTATTYNLGLAFGLDSARLSPVKGGEVFDFGDCVVEVIASLHSRNAAYSMAFPGVRTSPPATRPTTIGELPEGDTLAYQVTVKGGPSVFFMGASDFVARNLTGLAPDVAMIAIPSSDAVHDYVPRLLAALDRPATVVPVHWDHFEVPLVNPPRVPDAKTQRYLDAFLAAVRRVAPDTRILLPAYLTPYSFSG</sequence>
<dbReference type="PROSITE" id="PS51318">
    <property type="entry name" value="TAT"/>
    <property type="match status" value="1"/>
</dbReference>
<dbReference type="Pfam" id="PF00753">
    <property type="entry name" value="Lactamase_B"/>
    <property type="match status" value="1"/>
</dbReference>
<dbReference type="EMBL" id="JAVREL010000017">
    <property type="protein sequence ID" value="MDT0346013.1"/>
    <property type="molecule type" value="Genomic_DNA"/>
</dbReference>
<evidence type="ECO:0000313" key="3">
    <source>
        <dbReference type="EMBL" id="MDT0346013.1"/>
    </source>
</evidence>
<keyword evidence="1" id="KW-0732">Signal</keyword>
<proteinExistence type="predicted"/>
<gene>
    <name evidence="3" type="ORF">RM590_25990</name>
</gene>
<dbReference type="RefSeq" id="WP_311707149.1">
    <property type="nucleotide sequence ID" value="NZ_JAVREL010000017.1"/>
</dbReference>
<keyword evidence="4" id="KW-1185">Reference proteome</keyword>
<evidence type="ECO:0000259" key="2">
    <source>
        <dbReference type="SMART" id="SM00849"/>
    </source>
</evidence>
<dbReference type="SMART" id="SM00849">
    <property type="entry name" value="Lactamase_B"/>
    <property type="match status" value="1"/>
</dbReference>
<feature type="signal peptide" evidence="1">
    <location>
        <begin position="1"/>
        <end position="22"/>
    </location>
</feature>